<protein>
    <recommendedName>
        <fullName evidence="1">DUF6533 domain-containing protein</fullName>
    </recommendedName>
</protein>
<evidence type="ECO:0000259" key="1">
    <source>
        <dbReference type="Pfam" id="PF20151"/>
    </source>
</evidence>
<dbReference type="EMBL" id="BPQB01000031">
    <property type="protein sequence ID" value="GJE93317.1"/>
    <property type="molecule type" value="Genomic_DNA"/>
</dbReference>
<dbReference type="AlphaFoldDB" id="A0A9P3GEI5"/>
<gene>
    <name evidence="2" type="ORF">PsYK624_094760</name>
</gene>
<dbReference type="Proteomes" id="UP000703269">
    <property type="component" value="Unassembled WGS sequence"/>
</dbReference>
<keyword evidence="3" id="KW-1185">Reference proteome</keyword>
<proteinExistence type="predicted"/>
<sequence length="101" mass="11418">MSQVDLASILSLLSVLDTTLLIELTATTLYLYDYILTFSQEVGCVWNRKFTGASLLFIINRYVVLANRLVRLIQLVSWSGWKEGQADYRLILAGLCRGLES</sequence>
<feature type="domain" description="DUF6533" evidence="1">
    <location>
        <begin position="26"/>
        <end position="65"/>
    </location>
</feature>
<evidence type="ECO:0000313" key="3">
    <source>
        <dbReference type="Proteomes" id="UP000703269"/>
    </source>
</evidence>
<name>A0A9P3GEI5_9APHY</name>
<comment type="caution">
    <text evidence="2">The sequence shown here is derived from an EMBL/GenBank/DDBJ whole genome shotgun (WGS) entry which is preliminary data.</text>
</comment>
<evidence type="ECO:0000313" key="2">
    <source>
        <dbReference type="EMBL" id="GJE93317.1"/>
    </source>
</evidence>
<dbReference type="InterPro" id="IPR045340">
    <property type="entry name" value="DUF6533"/>
</dbReference>
<dbReference type="OrthoDB" id="2745134at2759"/>
<reference evidence="2 3" key="1">
    <citation type="submission" date="2021-08" db="EMBL/GenBank/DDBJ databases">
        <title>Draft Genome Sequence of Phanerochaete sordida strain YK-624.</title>
        <authorList>
            <person name="Mori T."/>
            <person name="Dohra H."/>
            <person name="Suzuki T."/>
            <person name="Kawagishi H."/>
            <person name="Hirai H."/>
        </authorList>
    </citation>
    <scope>NUCLEOTIDE SEQUENCE [LARGE SCALE GENOMIC DNA]</scope>
    <source>
        <strain evidence="2 3">YK-624</strain>
    </source>
</reference>
<accession>A0A9P3GEI5</accession>
<organism evidence="2 3">
    <name type="scientific">Phanerochaete sordida</name>
    <dbReference type="NCBI Taxonomy" id="48140"/>
    <lineage>
        <taxon>Eukaryota</taxon>
        <taxon>Fungi</taxon>
        <taxon>Dikarya</taxon>
        <taxon>Basidiomycota</taxon>
        <taxon>Agaricomycotina</taxon>
        <taxon>Agaricomycetes</taxon>
        <taxon>Polyporales</taxon>
        <taxon>Phanerochaetaceae</taxon>
        <taxon>Phanerochaete</taxon>
    </lineage>
</organism>
<dbReference type="Pfam" id="PF20151">
    <property type="entry name" value="DUF6533"/>
    <property type="match status" value="1"/>
</dbReference>